<dbReference type="EMBL" id="JBDKWZ010000029">
    <property type="protein sequence ID" value="MEN7551890.1"/>
    <property type="molecule type" value="Genomic_DNA"/>
</dbReference>
<feature type="transmembrane region" description="Helical" evidence="1">
    <location>
        <begin position="214"/>
        <end position="232"/>
    </location>
</feature>
<feature type="transmembrane region" description="Helical" evidence="1">
    <location>
        <begin position="244"/>
        <end position="265"/>
    </location>
</feature>
<keyword evidence="1" id="KW-1133">Transmembrane helix</keyword>
<keyword evidence="3" id="KW-0012">Acyltransferase</keyword>
<feature type="transmembrane region" description="Helical" evidence="1">
    <location>
        <begin position="86"/>
        <end position="103"/>
    </location>
</feature>
<evidence type="ECO:0000256" key="1">
    <source>
        <dbReference type="SAM" id="Phobius"/>
    </source>
</evidence>
<feature type="transmembrane region" description="Helical" evidence="1">
    <location>
        <begin position="12"/>
        <end position="28"/>
    </location>
</feature>
<evidence type="ECO:0000259" key="2">
    <source>
        <dbReference type="Pfam" id="PF01757"/>
    </source>
</evidence>
<evidence type="ECO:0000313" key="3">
    <source>
        <dbReference type="EMBL" id="MEN7551890.1"/>
    </source>
</evidence>
<evidence type="ECO:0000313" key="4">
    <source>
        <dbReference type="Proteomes" id="UP001403385"/>
    </source>
</evidence>
<reference evidence="3 4" key="1">
    <citation type="submission" date="2024-04" db="EMBL/GenBank/DDBJ databases">
        <title>Novel genus in family Flammeovirgaceae.</title>
        <authorList>
            <person name="Nguyen T.H."/>
            <person name="Vuong T.Q."/>
            <person name="Le H."/>
            <person name="Kim S.-G."/>
        </authorList>
    </citation>
    <scope>NUCLEOTIDE SEQUENCE [LARGE SCALE GENOMIC DNA]</scope>
    <source>
        <strain evidence="3 4">JCM 23209</strain>
    </source>
</reference>
<dbReference type="AlphaFoldDB" id="A0AAW9S9R4"/>
<dbReference type="PANTHER" id="PTHR36927:SF3">
    <property type="entry name" value="GLUCANS BIOSYNTHESIS PROTEIN C"/>
    <property type="match status" value="1"/>
</dbReference>
<accession>A0AAW9S9R4</accession>
<dbReference type="InterPro" id="IPR002656">
    <property type="entry name" value="Acyl_transf_3_dom"/>
</dbReference>
<comment type="caution">
    <text evidence="3">The sequence shown here is derived from an EMBL/GenBank/DDBJ whole genome shotgun (WGS) entry which is preliminary data.</text>
</comment>
<gene>
    <name evidence="3" type="ORF">AAG747_28495</name>
</gene>
<feature type="transmembrane region" description="Helical" evidence="1">
    <location>
        <begin position="321"/>
        <end position="340"/>
    </location>
</feature>
<feature type="domain" description="Acyltransferase 3" evidence="2">
    <location>
        <begin position="9"/>
        <end position="365"/>
    </location>
</feature>
<feature type="transmembrane region" description="Helical" evidence="1">
    <location>
        <begin position="188"/>
        <end position="208"/>
    </location>
</feature>
<proteinExistence type="predicted"/>
<keyword evidence="1" id="KW-0812">Transmembrane</keyword>
<dbReference type="InterPro" id="IPR050623">
    <property type="entry name" value="Glucan_succinyl_AcylTrfase"/>
</dbReference>
<dbReference type="Proteomes" id="UP001403385">
    <property type="component" value="Unassembled WGS sequence"/>
</dbReference>
<organism evidence="3 4">
    <name type="scientific">Rapidithrix thailandica</name>
    <dbReference type="NCBI Taxonomy" id="413964"/>
    <lineage>
        <taxon>Bacteria</taxon>
        <taxon>Pseudomonadati</taxon>
        <taxon>Bacteroidota</taxon>
        <taxon>Cytophagia</taxon>
        <taxon>Cytophagales</taxon>
        <taxon>Flammeovirgaceae</taxon>
        <taxon>Rapidithrix</taxon>
    </lineage>
</organism>
<feature type="transmembrane region" description="Helical" evidence="1">
    <location>
        <begin position="150"/>
        <end position="167"/>
    </location>
</feature>
<dbReference type="GO" id="GO:0016747">
    <property type="term" value="F:acyltransferase activity, transferring groups other than amino-acyl groups"/>
    <property type="evidence" value="ECO:0007669"/>
    <property type="project" value="InterPro"/>
</dbReference>
<sequence>MKTRNKRLYYLDWLRVSAFGLLFLFHSWRPFDHFPWLIKNEEQSIFFDNLTFFSHGWRMYLIFLVSGAGTWLAIRARKGEFLKDRIKRLLIPFIFGALVIIPPQRFYEWVMFKGFNGDYLNFLMAYPAQQLGADMGLSQLLWFGHLGTHLWYLPFLFTMTLLTLPLLKGIQKGQITFGWLKAVMSTKAGVFVLVLPMIICRILLKPIFQEYTDWADFFVYIWPFLYGFIFMTDPDFIEIVKKRMFLLLSVGIVSSSIFIYAGSLGDRMVKAYLYPDFTWFHVGISICAMFIAISWILFFLGLFAKLMNFKHSILIPANSSILPIYVLHQSLIIVFGYYIVGLPLSMFAKFLIISLTAIPVSILLYKVIQTNNLTRFLFGLKPLTDTAREKAATDTNYYMKKVSD</sequence>
<feature type="transmembrane region" description="Helical" evidence="1">
    <location>
        <begin position="277"/>
        <end position="300"/>
    </location>
</feature>
<dbReference type="Pfam" id="PF01757">
    <property type="entry name" value="Acyl_transf_3"/>
    <property type="match status" value="1"/>
</dbReference>
<protein>
    <submittedName>
        <fullName evidence="3">Acyltransferase family protein</fullName>
    </submittedName>
</protein>
<feature type="transmembrane region" description="Helical" evidence="1">
    <location>
        <begin position="57"/>
        <end position="74"/>
    </location>
</feature>
<feature type="transmembrane region" description="Helical" evidence="1">
    <location>
        <begin position="346"/>
        <end position="365"/>
    </location>
</feature>
<keyword evidence="3" id="KW-0808">Transferase</keyword>
<dbReference type="PANTHER" id="PTHR36927">
    <property type="entry name" value="BLR4337 PROTEIN"/>
    <property type="match status" value="1"/>
</dbReference>
<keyword evidence="4" id="KW-1185">Reference proteome</keyword>
<keyword evidence="1" id="KW-0472">Membrane</keyword>
<name>A0AAW9S9R4_9BACT</name>